<dbReference type="InterPro" id="IPR056738">
    <property type="entry name" value="NfeD1b_N"/>
</dbReference>
<sequence>MKTSLKRSRLQLFFTIYIFILAFTIIAVGFTLKTASSERITSAVMFTIEAPWDTIDDGVKECFIDALRYAESKGVVFIYRVDSYGGYLDAGFEIGDAALNSKVPTIAYVHRNKALSAGTLIILPADILAVQKYSIIGAMQPITVNPVTGEIVYINESKVLNPIIKRAEAYSSRAGRNVTAVELFIKQALVLNSTEALLNNVADYEVSSLEELLEKVNGRTVVVNGVEYVIDVKPYMIEEYSCSVRSRLISLLMNSYVANVFVTIGLLGTIFALVSGKLAVLPITLLFLLLGLVSVGVSANFISIFLIILGAVLLAVELFVIPGFGIVGISGILLLAFGFALLPAYIPTGVSPSPEYINTVRTIIIVVTAFLASVFSVMIYKVVKVRKKKPVEFTPAGKRGRTVDWLRPGETGFVKVEGEYWRAVSDEVIPPETEVIVVEMLETGVLKVKKAT</sequence>
<feature type="domain" description="NfeD integral membrane" evidence="7">
    <location>
        <begin position="257"/>
        <end position="380"/>
    </location>
</feature>
<feature type="domain" description="NfeD1b N-terminal" evidence="8">
    <location>
        <begin position="53"/>
        <end position="217"/>
    </location>
</feature>
<evidence type="ECO:0000256" key="2">
    <source>
        <dbReference type="ARBA" id="ARBA00022692"/>
    </source>
</evidence>
<dbReference type="Gene3D" id="2.40.50.140">
    <property type="entry name" value="Nucleic acid-binding proteins"/>
    <property type="match status" value="1"/>
</dbReference>
<protein>
    <submittedName>
        <fullName evidence="9">Serine protease</fullName>
    </submittedName>
</protein>
<dbReference type="InterPro" id="IPR012340">
    <property type="entry name" value="NA-bd_OB-fold"/>
</dbReference>
<dbReference type="InterPro" id="IPR002810">
    <property type="entry name" value="NfeD-like_C"/>
</dbReference>
<evidence type="ECO:0000259" key="6">
    <source>
        <dbReference type="Pfam" id="PF01957"/>
    </source>
</evidence>
<evidence type="ECO:0000256" key="1">
    <source>
        <dbReference type="ARBA" id="ARBA00004141"/>
    </source>
</evidence>
<keyword evidence="10" id="KW-1185">Reference proteome</keyword>
<keyword evidence="2 5" id="KW-0812">Transmembrane</keyword>
<dbReference type="InterPro" id="IPR052165">
    <property type="entry name" value="Membrane_assoc_protease"/>
</dbReference>
<dbReference type="GO" id="GO:0016020">
    <property type="term" value="C:membrane"/>
    <property type="evidence" value="ECO:0007669"/>
    <property type="project" value="UniProtKB-SubCell"/>
</dbReference>
<dbReference type="PANTHER" id="PTHR33507:SF7">
    <property type="entry name" value="HYPOTHETICAL MEMBRANE PROTEIN, CONSERVED"/>
    <property type="match status" value="1"/>
</dbReference>
<gene>
    <name evidence="9" type="ORF">IMZ38_05310</name>
</gene>
<evidence type="ECO:0000259" key="7">
    <source>
        <dbReference type="Pfam" id="PF24961"/>
    </source>
</evidence>
<feature type="transmembrane region" description="Helical" evidence="5">
    <location>
        <begin position="12"/>
        <end position="32"/>
    </location>
</feature>
<evidence type="ECO:0000256" key="3">
    <source>
        <dbReference type="ARBA" id="ARBA00022989"/>
    </source>
</evidence>
<feature type="domain" description="NfeD-like C-terminal" evidence="6">
    <location>
        <begin position="397"/>
        <end position="440"/>
    </location>
</feature>
<dbReference type="AlphaFoldDB" id="A0A7M1UPZ6"/>
<dbReference type="PANTHER" id="PTHR33507">
    <property type="entry name" value="INNER MEMBRANE PROTEIN YBBJ"/>
    <property type="match status" value="1"/>
</dbReference>
<dbReference type="GO" id="GO:0006508">
    <property type="term" value="P:proteolysis"/>
    <property type="evidence" value="ECO:0007669"/>
    <property type="project" value="UniProtKB-KW"/>
</dbReference>
<dbReference type="EMBL" id="CP063144">
    <property type="protein sequence ID" value="QOR94059.1"/>
    <property type="molecule type" value="Genomic_DNA"/>
</dbReference>
<dbReference type="KEGG" id="tcs:IMZ38_05310"/>
<evidence type="ECO:0000259" key="8">
    <source>
        <dbReference type="Pfam" id="PF25145"/>
    </source>
</evidence>
<feature type="transmembrane region" description="Helical" evidence="5">
    <location>
        <begin position="256"/>
        <end position="274"/>
    </location>
</feature>
<dbReference type="InterPro" id="IPR029045">
    <property type="entry name" value="ClpP/crotonase-like_dom_sf"/>
</dbReference>
<keyword evidence="3 5" id="KW-1133">Transmembrane helix</keyword>
<dbReference type="Pfam" id="PF01957">
    <property type="entry name" value="NfeD"/>
    <property type="match status" value="1"/>
</dbReference>
<organism evidence="9 10">
    <name type="scientific">Thermosphaera chiliense</name>
    <dbReference type="NCBI Taxonomy" id="3402707"/>
    <lineage>
        <taxon>Archaea</taxon>
        <taxon>Thermoproteota</taxon>
        <taxon>Thermoprotei</taxon>
        <taxon>Desulfurococcales</taxon>
        <taxon>Desulfurococcaceae</taxon>
        <taxon>Thermosphaera</taxon>
    </lineage>
</organism>
<feature type="transmembrane region" description="Helical" evidence="5">
    <location>
        <begin position="358"/>
        <end position="380"/>
    </location>
</feature>
<dbReference type="Pfam" id="PF25145">
    <property type="entry name" value="NfeD1b_N"/>
    <property type="match status" value="1"/>
</dbReference>
<evidence type="ECO:0000256" key="5">
    <source>
        <dbReference type="SAM" id="Phobius"/>
    </source>
</evidence>
<dbReference type="OrthoDB" id="28112at2157"/>
<feature type="transmembrane region" description="Helical" evidence="5">
    <location>
        <begin position="286"/>
        <end position="316"/>
    </location>
</feature>
<proteinExistence type="predicted"/>
<keyword evidence="9" id="KW-0378">Hydrolase</keyword>
<comment type="subcellular location">
    <subcellularLocation>
        <location evidence="1">Membrane</location>
        <topology evidence="1">Multi-pass membrane protein</topology>
    </subcellularLocation>
</comment>
<evidence type="ECO:0000313" key="10">
    <source>
        <dbReference type="Proteomes" id="UP000593766"/>
    </source>
</evidence>
<keyword evidence="4 5" id="KW-0472">Membrane</keyword>
<dbReference type="Gene3D" id="3.90.226.10">
    <property type="entry name" value="2-enoyl-CoA Hydratase, Chain A, domain 1"/>
    <property type="match status" value="1"/>
</dbReference>
<evidence type="ECO:0000256" key="4">
    <source>
        <dbReference type="ARBA" id="ARBA00023136"/>
    </source>
</evidence>
<dbReference type="RefSeq" id="WP_193435864.1">
    <property type="nucleotide sequence ID" value="NZ_CP063144.1"/>
</dbReference>
<dbReference type="SUPFAM" id="SSF52096">
    <property type="entry name" value="ClpP/crotonase"/>
    <property type="match status" value="1"/>
</dbReference>
<dbReference type="Pfam" id="PF24961">
    <property type="entry name" value="NfeD_membrane"/>
    <property type="match status" value="1"/>
</dbReference>
<accession>A0A7M1UPZ6</accession>
<dbReference type="GO" id="GO:0008233">
    <property type="term" value="F:peptidase activity"/>
    <property type="evidence" value="ECO:0007669"/>
    <property type="project" value="UniProtKB-KW"/>
</dbReference>
<dbReference type="InterPro" id="IPR056739">
    <property type="entry name" value="NfeD_membrane"/>
</dbReference>
<dbReference type="GeneID" id="59454814"/>
<keyword evidence="9" id="KW-0645">Protease</keyword>
<name>A0A7M1UPZ6_9CREN</name>
<reference evidence="9 10" key="1">
    <citation type="submission" date="2020-10" db="EMBL/GenBank/DDBJ databases">
        <title>Complete genome sequence of Thermosphaera aggregans strain 3507.</title>
        <authorList>
            <person name="Zayulina K.S."/>
            <person name="Elcheninov A.G."/>
            <person name="Toshchakov S.V."/>
            <person name="Kublanov I.V."/>
            <person name="Kochetkova T.V."/>
        </authorList>
    </citation>
    <scope>NUCLEOTIDE SEQUENCE [LARGE SCALE GENOMIC DNA]</scope>
    <source>
        <strain evidence="9 10">3507</strain>
    </source>
</reference>
<dbReference type="SUPFAM" id="SSF141322">
    <property type="entry name" value="NfeD domain-like"/>
    <property type="match status" value="1"/>
</dbReference>
<dbReference type="Proteomes" id="UP000593766">
    <property type="component" value="Chromosome"/>
</dbReference>
<evidence type="ECO:0000313" key="9">
    <source>
        <dbReference type="EMBL" id="QOR94059.1"/>
    </source>
</evidence>
<feature type="transmembrane region" description="Helical" evidence="5">
    <location>
        <begin position="323"/>
        <end position="346"/>
    </location>
</feature>